<protein>
    <submittedName>
        <fullName evidence="3">Uncharacterized protein LOC112682494</fullName>
    </submittedName>
</protein>
<evidence type="ECO:0000313" key="2">
    <source>
        <dbReference type="Proteomes" id="UP000694846"/>
    </source>
</evidence>
<dbReference type="RefSeq" id="XP_025408892.1">
    <property type="nucleotide sequence ID" value="XM_025553107.1"/>
</dbReference>
<accession>A0A8B8FEJ8</accession>
<feature type="coiled-coil region" evidence="1">
    <location>
        <begin position="69"/>
        <end position="109"/>
    </location>
</feature>
<name>A0A8B8FEJ8_9HEMI</name>
<dbReference type="OrthoDB" id="6629964at2759"/>
<sequence>MANIKQIEKKTRAITVQSQTDRLNKSLYCFREPETEALANFGNSIIGHEIEELRRCTKEQQSIIDAIDVTGYVNELEKIREQKKQAESIENLIFEQNLLNNELVELNKELIKSYRSQKELSQQLTNLKMERYVLNHLIKSTIENNDKSK</sequence>
<evidence type="ECO:0000256" key="1">
    <source>
        <dbReference type="SAM" id="Coils"/>
    </source>
</evidence>
<proteinExistence type="predicted"/>
<keyword evidence="2" id="KW-1185">Reference proteome</keyword>
<dbReference type="AlphaFoldDB" id="A0A8B8FEJ8"/>
<dbReference type="GeneID" id="112682494"/>
<dbReference type="Proteomes" id="UP000694846">
    <property type="component" value="Unplaced"/>
</dbReference>
<evidence type="ECO:0000313" key="3">
    <source>
        <dbReference type="RefSeq" id="XP_025408892.1"/>
    </source>
</evidence>
<organism evidence="2 3">
    <name type="scientific">Sipha flava</name>
    <name type="common">yellow sugarcane aphid</name>
    <dbReference type="NCBI Taxonomy" id="143950"/>
    <lineage>
        <taxon>Eukaryota</taxon>
        <taxon>Metazoa</taxon>
        <taxon>Ecdysozoa</taxon>
        <taxon>Arthropoda</taxon>
        <taxon>Hexapoda</taxon>
        <taxon>Insecta</taxon>
        <taxon>Pterygota</taxon>
        <taxon>Neoptera</taxon>
        <taxon>Paraneoptera</taxon>
        <taxon>Hemiptera</taxon>
        <taxon>Sternorrhyncha</taxon>
        <taxon>Aphidomorpha</taxon>
        <taxon>Aphidoidea</taxon>
        <taxon>Aphididae</taxon>
        <taxon>Sipha</taxon>
    </lineage>
</organism>
<keyword evidence="1" id="KW-0175">Coiled coil</keyword>
<gene>
    <name evidence="3" type="primary">LOC112682494</name>
</gene>
<reference evidence="3" key="1">
    <citation type="submission" date="2025-08" db="UniProtKB">
        <authorList>
            <consortium name="RefSeq"/>
        </authorList>
    </citation>
    <scope>IDENTIFICATION</scope>
    <source>
        <tissue evidence="3">Whole body</tissue>
    </source>
</reference>